<evidence type="ECO:0000256" key="1">
    <source>
        <dbReference type="ARBA" id="ARBA00022737"/>
    </source>
</evidence>
<organism evidence="3 4">
    <name type="scientific">Candidatus Dojkabacteria bacterium</name>
    <dbReference type="NCBI Taxonomy" id="2099670"/>
    <lineage>
        <taxon>Bacteria</taxon>
        <taxon>Candidatus Dojkabacteria</taxon>
    </lineage>
</organism>
<dbReference type="PANTHER" id="PTHR46708:SF10">
    <property type="entry name" value="RECEPTOR-TYPE TYROSINE-PROTEIN PHOSPHATASE ETA-LIKE"/>
    <property type="match status" value="1"/>
</dbReference>
<dbReference type="InterPro" id="IPR013783">
    <property type="entry name" value="Ig-like_fold"/>
</dbReference>
<dbReference type="SMART" id="SM00060">
    <property type="entry name" value="FN3"/>
    <property type="match status" value="3"/>
</dbReference>
<comment type="caution">
    <text evidence="3">The sequence shown here is derived from an EMBL/GenBank/DDBJ whole genome shotgun (WGS) entry which is preliminary data.</text>
</comment>
<accession>A0A955I664</accession>
<dbReference type="InterPro" id="IPR008963">
    <property type="entry name" value="Purple_acid_Pase-like_N"/>
</dbReference>
<evidence type="ECO:0000313" key="4">
    <source>
        <dbReference type="Proteomes" id="UP000760819"/>
    </source>
</evidence>
<dbReference type="Proteomes" id="UP000760819">
    <property type="component" value="Unassembled WGS sequence"/>
</dbReference>
<sequence>VTDRSSDSRVEYGLSSGNYFGEEVGSSDQVTDHQVELSSLTAGTTYYYHVKWTDEDGNTGVSTEKVFSTNPAPLVKGITPIRVDLTSALVRFTSTGASRIRVLYGKSTGFGGVQEIQTSPVESTYTVVLDGLDDGTTYYYKIDPVDSEGFEYEGSVLDFTTLPRPKISNVQIQEVKGTAQPTVEISWETNTEVSSILSYFPTDNPSLTREAVDLELVAGDHAMQITGLQASTTYSLIVRGLDKLGNEGASVVLNFTTATDSRPPAISNLVVKGDIVTTAVSGEGQAQLIVTWDTDEPATSQVEFSVGSVGEYTQRTQADANLTYNHLVVVSNLTPSQVYHLRVVSSDSSFNQAESGDTVTITPKLADSAFELVINNLLQIFGFLGT</sequence>
<dbReference type="Gene3D" id="2.60.40.10">
    <property type="entry name" value="Immunoglobulins"/>
    <property type="match status" value="2"/>
</dbReference>
<dbReference type="SUPFAM" id="SSF49363">
    <property type="entry name" value="Purple acid phosphatase, N-terminal domain"/>
    <property type="match status" value="1"/>
</dbReference>
<dbReference type="EMBL" id="JAGQLI010000143">
    <property type="protein sequence ID" value="MCA9379327.1"/>
    <property type="molecule type" value="Genomic_DNA"/>
</dbReference>
<feature type="domain" description="Fibronectin type-III" evidence="2">
    <location>
        <begin position="166"/>
        <end position="260"/>
    </location>
</feature>
<evidence type="ECO:0000259" key="2">
    <source>
        <dbReference type="PROSITE" id="PS50853"/>
    </source>
</evidence>
<dbReference type="PANTHER" id="PTHR46708">
    <property type="entry name" value="TENASCIN"/>
    <property type="match status" value="1"/>
</dbReference>
<evidence type="ECO:0000313" key="3">
    <source>
        <dbReference type="EMBL" id="MCA9379327.1"/>
    </source>
</evidence>
<proteinExistence type="predicted"/>
<dbReference type="InterPro" id="IPR050991">
    <property type="entry name" value="ECM_Regulatory_Proteins"/>
</dbReference>
<feature type="non-terminal residue" evidence="3">
    <location>
        <position position="1"/>
    </location>
</feature>
<reference evidence="3" key="1">
    <citation type="submission" date="2020-04" db="EMBL/GenBank/DDBJ databases">
        <authorList>
            <person name="Zhang T."/>
        </authorList>
    </citation>
    <scope>NUCLEOTIDE SEQUENCE</scope>
    <source>
        <strain evidence="3">HKST-UBA12</strain>
    </source>
</reference>
<dbReference type="GO" id="GO:0046872">
    <property type="term" value="F:metal ion binding"/>
    <property type="evidence" value="ECO:0007669"/>
    <property type="project" value="InterPro"/>
</dbReference>
<feature type="domain" description="Fibronectin type-III" evidence="2">
    <location>
        <begin position="1"/>
        <end position="72"/>
    </location>
</feature>
<dbReference type="AlphaFoldDB" id="A0A955I664"/>
<dbReference type="InterPro" id="IPR036116">
    <property type="entry name" value="FN3_sf"/>
</dbReference>
<gene>
    <name evidence="3" type="ORF">KC640_02775</name>
</gene>
<protein>
    <submittedName>
        <fullName evidence="3">Fibronectin type III domain-containing protein</fullName>
    </submittedName>
</protein>
<name>A0A955I664_9BACT</name>
<dbReference type="InterPro" id="IPR003961">
    <property type="entry name" value="FN3_dom"/>
</dbReference>
<dbReference type="Gene3D" id="2.60.40.380">
    <property type="entry name" value="Purple acid phosphatase-like, N-terminal"/>
    <property type="match status" value="2"/>
</dbReference>
<reference evidence="3" key="2">
    <citation type="journal article" date="2021" name="Microbiome">
        <title>Successional dynamics and alternative stable states in a saline activated sludge microbial community over 9 years.</title>
        <authorList>
            <person name="Wang Y."/>
            <person name="Ye J."/>
            <person name="Ju F."/>
            <person name="Liu L."/>
            <person name="Boyd J.A."/>
            <person name="Deng Y."/>
            <person name="Parks D.H."/>
            <person name="Jiang X."/>
            <person name="Yin X."/>
            <person name="Woodcroft B.J."/>
            <person name="Tyson G.W."/>
            <person name="Hugenholtz P."/>
            <person name="Polz M.F."/>
            <person name="Zhang T."/>
        </authorList>
    </citation>
    <scope>NUCLEOTIDE SEQUENCE</scope>
    <source>
        <strain evidence="3">HKST-UBA12</strain>
    </source>
</reference>
<dbReference type="SUPFAM" id="SSF49265">
    <property type="entry name" value="Fibronectin type III"/>
    <property type="match status" value="2"/>
</dbReference>
<keyword evidence="1" id="KW-0677">Repeat</keyword>
<dbReference type="GO" id="GO:0003993">
    <property type="term" value="F:acid phosphatase activity"/>
    <property type="evidence" value="ECO:0007669"/>
    <property type="project" value="InterPro"/>
</dbReference>
<dbReference type="PROSITE" id="PS50853">
    <property type="entry name" value="FN3"/>
    <property type="match status" value="2"/>
</dbReference>